<evidence type="ECO:0000256" key="4">
    <source>
        <dbReference type="ARBA" id="ARBA00022723"/>
    </source>
</evidence>
<dbReference type="PRINTS" id="PR00326">
    <property type="entry name" value="GTP1OBG"/>
</dbReference>
<dbReference type="Gene3D" id="3.40.50.300">
    <property type="entry name" value="P-loop containing nucleotide triphosphate hydrolases"/>
    <property type="match status" value="1"/>
</dbReference>
<feature type="binding site" evidence="9">
    <location>
        <begin position="212"/>
        <end position="215"/>
    </location>
    <ligand>
        <name>GTP</name>
        <dbReference type="ChEBI" id="CHEBI:37565"/>
    </ligand>
</feature>
<evidence type="ECO:0000259" key="13">
    <source>
        <dbReference type="PROSITE" id="PS51883"/>
    </source>
</evidence>
<protein>
    <recommendedName>
        <fullName evidence="9">GTPase Obg</fullName>
        <ecNumber evidence="9">3.6.5.-</ecNumber>
    </recommendedName>
    <alternativeName>
        <fullName evidence="9">GTP-binding protein Obg</fullName>
    </alternativeName>
</protein>
<dbReference type="InterPro" id="IPR006169">
    <property type="entry name" value="GTP1_OBG_dom"/>
</dbReference>
<keyword evidence="5 9" id="KW-0547">Nucleotide-binding</keyword>
<dbReference type="NCBIfam" id="TIGR00231">
    <property type="entry name" value="small_GTP"/>
    <property type="match status" value="1"/>
</dbReference>
<dbReference type="InterPro" id="IPR036346">
    <property type="entry name" value="GTP-bd_prot_GTP1/OBG_C_sf"/>
</dbReference>
<dbReference type="InterPro" id="IPR036726">
    <property type="entry name" value="GTP1_OBG_dom_sf"/>
</dbReference>
<dbReference type="InterPro" id="IPR006074">
    <property type="entry name" value="GTP1-OBG_CS"/>
</dbReference>
<evidence type="ECO:0000259" key="11">
    <source>
        <dbReference type="PROSITE" id="PS51710"/>
    </source>
</evidence>
<dbReference type="PANTHER" id="PTHR11702">
    <property type="entry name" value="DEVELOPMENTALLY REGULATED GTP-BINDING PROTEIN-RELATED"/>
    <property type="match status" value="1"/>
</dbReference>
<dbReference type="EMBL" id="DVHC01000037">
    <property type="protein sequence ID" value="HIR59104.1"/>
    <property type="molecule type" value="Genomic_DNA"/>
</dbReference>
<dbReference type="FunFam" id="2.70.210.12:FF:000001">
    <property type="entry name" value="GTPase Obg"/>
    <property type="match status" value="1"/>
</dbReference>
<evidence type="ECO:0000256" key="3">
    <source>
        <dbReference type="ARBA" id="ARBA00022490"/>
    </source>
</evidence>
<dbReference type="InterPro" id="IPR031167">
    <property type="entry name" value="G_OBG"/>
</dbReference>
<dbReference type="Pfam" id="PF01926">
    <property type="entry name" value="MMR_HSR1"/>
    <property type="match status" value="1"/>
</dbReference>
<feature type="binding site" evidence="9">
    <location>
        <position position="192"/>
    </location>
    <ligand>
        <name>Mg(2+)</name>
        <dbReference type="ChEBI" id="CHEBI:18420"/>
    </ligand>
</feature>
<gene>
    <name evidence="14" type="primary">obgE</name>
    <name evidence="9" type="synonym">obg</name>
    <name evidence="14" type="ORF">IAB38_03555</name>
</gene>
<dbReference type="NCBIfam" id="NF008955">
    <property type="entry name" value="PRK12297.1"/>
    <property type="match status" value="1"/>
</dbReference>
<dbReference type="InterPro" id="IPR006073">
    <property type="entry name" value="GTP-bd"/>
</dbReference>
<evidence type="ECO:0000256" key="7">
    <source>
        <dbReference type="ARBA" id="ARBA00022842"/>
    </source>
</evidence>
<dbReference type="GO" id="GO:0000287">
    <property type="term" value="F:magnesium ion binding"/>
    <property type="evidence" value="ECO:0007669"/>
    <property type="project" value="InterPro"/>
</dbReference>
<dbReference type="GO" id="GO:0003924">
    <property type="term" value="F:GTPase activity"/>
    <property type="evidence" value="ECO:0007669"/>
    <property type="project" value="UniProtKB-UniRule"/>
</dbReference>
<dbReference type="InterPro" id="IPR027417">
    <property type="entry name" value="P-loop_NTPase"/>
</dbReference>
<comment type="subcellular location">
    <subcellularLocation>
        <location evidence="9">Cytoplasm</location>
    </subcellularLocation>
</comment>
<keyword evidence="4 9" id="KW-0479">Metal-binding</keyword>
<accession>A0A9D1DUK1</accession>
<feature type="binding site" evidence="9">
    <location>
        <position position="172"/>
    </location>
    <ligand>
        <name>Mg(2+)</name>
        <dbReference type="ChEBI" id="CHEBI:18420"/>
    </ligand>
</feature>
<dbReference type="Gene3D" id="3.30.300.350">
    <property type="entry name" value="GTP-binding protein OBG, C-terminal domain"/>
    <property type="match status" value="1"/>
</dbReference>
<dbReference type="NCBIfam" id="TIGR03595">
    <property type="entry name" value="Obg_CgtA_exten"/>
    <property type="match status" value="1"/>
</dbReference>
<dbReference type="GO" id="GO:0042254">
    <property type="term" value="P:ribosome biogenesis"/>
    <property type="evidence" value="ECO:0007669"/>
    <property type="project" value="UniProtKB-UniRule"/>
</dbReference>
<keyword evidence="3 9" id="KW-0963">Cytoplasm</keyword>
<feature type="compositionally biased region" description="Polar residues" evidence="10">
    <location>
        <begin position="128"/>
        <end position="141"/>
    </location>
</feature>
<dbReference type="Pfam" id="PF01018">
    <property type="entry name" value="GTP1_OBG"/>
    <property type="match status" value="1"/>
</dbReference>
<evidence type="ECO:0000256" key="6">
    <source>
        <dbReference type="ARBA" id="ARBA00022801"/>
    </source>
</evidence>
<dbReference type="GO" id="GO:0005525">
    <property type="term" value="F:GTP binding"/>
    <property type="evidence" value="ECO:0007669"/>
    <property type="project" value="UniProtKB-UniRule"/>
</dbReference>
<dbReference type="PROSITE" id="PS51881">
    <property type="entry name" value="OCT"/>
    <property type="match status" value="1"/>
</dbReference>
<feature type="domain" description="Obg" evidence="13">
    <location>
        <begin position="1"/>
        <end position="158"/>
    </location>
</feature>
<dbReference type="EC" id="3.6.5.-" evidence="9"/>
<dbReference type="HAMAP" id="MF_01454">
    <property type="entry name" value="GTPase_Obg"/>
    <property type="match status" value="1"/>
</dbReference>
<comment type="cofactor">
    <cofactor evidence="1 9">
        <name>Mg(2+)</name>
        <dbReference type="ChEBI" id="CHEBI:18420"/>
    </cofactor>
</comment>
<dbReference type="AlphaFoldDB" id="A0A9D1DUK1"/>
<dbReference type="Proteomes" id="UP000824232">
    <property type="component" value="Unassembled WGS sequence"/>
</dbReference>
<keyword evidence="7 9" id="KW-0460">Magnesium</keyword>
<comment type="function">
    <text evidence="9">An essential GTPase which binds GTP, GDP and possibly (p)ppGpp with moderate affinity, with high nucleotide exchange rates and a fairly low GTP hydrolysis rate. Plays a role in control of the cell cycle, stress response, ribosome biogenesis and in those bacteria that undergo differentiation, in morphogenesis control.</text>
</comment>
<evidence type="ECO:0000256" key="5">
    <source>
        <dbReference type="ARBA" id="ARBA00022741"/>
    </source>
</evidence>
<proteinExistence type="inferred from homology"/>
<name>A0A9D1DUK1_9FIRM</name>
<dbReference type="InterPro" id="IPR014100">
    <property type="entry name" value="GTP-bd_Obg/CgtA"/>
</dbReference>
<feature type="region of interest" description="Disordered" evidence="10">
    <location>
        <begin position="123"/>
        <end position="146"/>
    </location>
</feature>
<dbReference type="PANTHER" id="PTHR11702:SF31">
    <property type="entry name" value="MITOCHONDRIAL RIBOSOME-ASSOCIATED GTPASE 2"/>
    <property type="match status" value="1"/>
</dbReference>
<comment type="subunit">
    <text evidence="9">Monomer.</text>
</comment>
<dbReference type="InterPro" id="IPR045086">
    <property type="entry name" value="OBG_GTPase"/>
</dbReference>
<dbReference type="SUPFAM" id="SSF52540">
    <property type="entry name" value="P-loop containing nucleoside triphosphate hydrolases"/>
    <property type="match status" value="1"/>
</dbReference>
<dbReference type="Gene3D" id="2.70.210.12">
    <property type="entry name" value="GTP1/OBG domain"/>
    <property type="match status" value="1"/>
</dbReference>
<keyword evidence="6 9" id="KW-0378">Hydrolase</keyword>
<comment type="caution">
    <text evidence="14">The sequence shown here is derived from an EMBL/GenBank/DDBJ whole genome shotgun (WGS) entry which is preliminary data.</text>
</comment>
<evidence type="ECO:0000256" key="10">
    <source>
        <dbReference type="SAM" id="MobiDB-lite"/>
    </source>
</evidence>
<dbReference type="InterPro" id="IPR005225">
    <property type="entry name" value="Small_GTP-bd"/>
</dbReference>
<dbReference type="NCBIfam" id="NF008956">
    <property type="entry name" value="PRK12299.1"/>
    <property type="match status" value="1"/>
</dbReference>
<dbReference type="SUPFAM" id="SSF102741">
    <property type="entry name" value="Obg GTP-binding protein C-terminal domain"/>
    <property type="match status" value="1"/>
</dbReference>
<evidence type="ECO:0000256" key="8">
    <source>
        <dbReference type="ARBA" id="ARBA00023134"/>
    </source>
</evidence>
<evidence type="ECO:0000256" key="2">
    <source>
        <dbReference type="ARBA" id="ARBA00007699"/>
    </source>
</evidence>
<evidence type="ECO:0000256" key="1">
    <source>
        <dbReference type="ARBA" id="ARBA00001946"/>
    </source>
</evidence>
<evidence type="ECO:0000259" key="12">
    <source>
        <dbReference type="PROSITE" id="PS51881"/>
    </source>
</evidence>
<dbReference type="GO" id="GO:0005737">
    <property type="term" value="C:cytoplasm"/>
    <property type="evidence" value="ECO:0007669"/>
    <property type="project" value="UniProtKB-SubCell"/>
</dbReference>
<reference evidence="14" key="2">
    <citation type="journal article" date="2021" name="PeerJ">
        <title>Extensive microbial diversity within the chicken gut microbiome revealed by metagenomics and culture.</title>
        <authorList>
            <person name="Gilroy R."/>
            <person name="Ravi A."/>
            <person name="Getino M."/>
            <person name="Pursley I."/>
            <person name="Horton D.L."/>
            <person name="Alikhan N.F."/>
            <person name="Baker D."/>
            <person name="Gharbi K."/>
            <person name="Hall N."/>
            <person name="Watson M."/>
            <person name="Adriaenssens E.M."/>
            <person name="Foster-Nyarko E."/>
            <person name="Jarju S."/>
            <person name="Secka A."/>
            <person name="Antonio M."/>
            <person name="Oren A."/>
            <person name="Chaudhuri R.R."/>
            <person name="La Ragione R."/>
            <person name="Hildebrand F."/>
            <person name="Pallen M.J."/>
        </authorList>
    </citation>
    <scope>NUCLEOTIDE SEQUENCE</scope>
    <source>
        <strain evidence="14">CHK184-20233</strain>
    </source>
</reference>
<dbReference type="PIRSF" id="PIRSF002401">
    <property type="entry name" value="GTP_bd_Obg/CgtA"/>
    <property type="match status" value="1"/>
</dbReference>
<keyword evidence="8 9" id="KW-0342">GTP-binding</keyword>
<feature type="binding site" evidence="9">
    <location>
        <begin position="309"/>
        <end position="311"/>
    </location>
    <ligand>
        <name>GTP</name>
        <dbReference type="ChEBI" id="CHEBI:37565"/>
    </ligand>
</feature>
<comment type="similarity">
    <text evidence="2 9">Belongs to the TRAFAC class OBG-HflX-like GTPase superfamily. OBG GTPase family.</text>
</comment>
<organism evidence="14 15">
    <name type="scientific">Candidatus Onthousia excrementipullorum</name>
    <dbReference type="NCBI Taxonomy" id="2840884"/>
    <lineage>
        <taxon>Bacteria</taxon>
        <taxon>Bacillati</taxon>
        <taxon>Bacillota</taxon>
        <taxon>Bacilli</taxon>
        <taxon>Candidatus Onthousia</taxon>
    </lineage>
</organism>
<dbReference type="PROSITE" id="PS51710">
    <property type="entry name" value="G_OBG"/>
    <property type="match status" value="1"/>
</dbReference>
<feature type="domain" description="OBG-type G" evidence="11">
    <location>
        <begin position="159"/>
        <end position="328"/>
    </location>
</feature>
<dbReference type="CDD" id="cd01898">
    <property type="entry name" value="Obg"/>
    <property type="match status" value="1"/>
</dbReference>
<dbReference type="PROSITE" id="PS00905">
    <property type="entry name" value="GTP1_OBG"/>
    <property type="match status" value="1"/>
</dbReference>
<dbReference type="InterPro" id="IPR015349">
    <property type="entry name" value="OCT_dom"/>
</dbReference>
<dbReference type="Pfam" id="PF09269">
    <property type="entry name" value="DUF1967"/>
    <property type="match status" value="1"/>
</dbReference>
<feature type="domain" description="OCT" evidence="12">
    <location>
        <begin position="347"/>
        <end position="423"/>
    </location>
</feature>
<reference evidence="14" key="1">
    <citation type="submission" date="2020-10" db="EMBL/GenBank/DDBJ databases">
        <authorList>
            <person name="Gilroy R."/>
        </authorList>
    </citation>
    <scope>NUCLEOTIDE SEQUENCE</scope>
    <source>
        <strain evidence="14">CHK184-20233</strain>
    </source>
</reference>
<feature type="binding site" evidence="9">
    <location>
        <begin position="282"/>
        <end position="285"/>
    </location>
    <ligand>
        <name>GTP</name>
        <dbReference type="ChEBI" id="CHEBI:37565"/>
    </ligand>
</feature>
<evidence type="ECO:0000313" key="14">
    <source>
        <dbReference type="EMBL" id="HIR59104.1"/>
    </source>
</evidence>
<dbReference type="NCBIfam" id="NF008954">
    <property type="entry name" value="PRK12296.1"/>
    <property type="match status" value="1"/>
</dbReference>
<feature type="binding site" evidence="9">
    <location>
        <begin position="165"/>
        <end position="172"/>
    </location>
    <ligand>
        <name>GTP</name>
        <dbReference type="ChEBI" id="CHEBI:37565"/>
    </ligand>
</feature>
<dbReference type="PROSITE" id="PS51883">
    <property type="entry name" value="OBG"/>
    <property type="match status" value="1"/>
</dbReference>
<evidence type="ECO:0000313" key="15">
    <source>
        <dbReference type="Proteomes" id="UP000824232"/>
    </source>
</evidence>
<feature type="binding site" evidence="9">
    <location>
        <begin position="190"/>
        <end position="194"/>
    </location>
    <ligand>
        <name>GTP</name>
        <dbReference type="ChEBI" id="CHEBI:37565"/>
    </ligand>
</feature>
<dbReference type="NCBIfam" id="TIGR02729">
    <property type="entry name" value="Obg_CgtA"/>
    <property type="match status" value="1"/>
</dbReference>
<evidence type="ECO:0000256" key="9">
    <source>
        <dbReference type="HAMAP-Rule" id="MF_01454"/>
    </source>
</evidence>
<sequence length="423" mass="47022">MFVDEVTLKVIAGSGGDGCTAFRREKYIPMGGPYGGNGGHGSDIIFKVDEGLHTLLDLRYQKEIKGKKGENGKGKNQHGKGAEPLVVKVPQGTVVTDLDTGLILADLKGKNDEAVIAKGGRGGRGNTAFKTQTNTAPNFSENGEPGEERTIKVELKLLADVGLVGLPSVGKSTIISKVSKAKPKIAEYHFTTLKPNLGVVRASNGKTFVMADLPGLIEGASKGEGLGDRFLRHIERTRVILHVIDMAGTERRDPYEDYILINKELEDFNKKLLTKPMVIIANKMDIEGSRDNLAKFKEKVKDKKIFEISAITSEGLMEVVDYLSDLLDTIKEENLYEDDAFESHVLYKFKEEKPFTIEKEGDDFVIKGEKVEKLFKMTKFTDEGIKRFSNKLRKMGIDEELEKMGAVDGDMVRILDFYFEYRK</sequence>
<dbReference type="SUPFAM" id="SSF82051">
    <property type="entry name" value="Obg GTP-binding protein N-terminal domain"/>
    <property type="match status" value="1"/>
</dbReference>